<dbReference type="Proteomes" id="UP000192042">
    <property type="component" value="Chromosome I"/>
</dbReference>
<keyword evidence="3" id="KW-1185">Reference proteome</keyword>
<reference evidence="2 3" key="1">
    <citation type="submission" date="2017-03" db="EMBL/GenBank/DDBJ databases">
        <authorList>
            <person name="Afonso C.L."/>
            <person name="Miller P.J."/>
            <person name="Scott M.A."/>
            <person name="Spackman E."/>
            <person name="Goraichik I."/>
            <person name="Dimitrov K.M."/>
            <person name="Suarez D.L."/>
            <person name="Swayne D.E."/>
        </authorList>
    </citation>
    <scope>NUCLEOTIDE SEQUENCE [LARGE SCALE GENOMIC DNA]</scope>
    <source>
        <strain evidence="2">Genome sequencing of Nitrospira japonica strain NJ11</strain>
    </source>
</reference>
<dbReference type="STRING" id="1325564.NSJP_2630"/>
<evidence type="ECO:0000313" key="3">
    <source>
        <dbReference type="Proteomes" id="UP000192042"/>
    </source>
</evidence>
<dbReference type="PRINTS" id="PR00419">
    <property type="entry name" value="ADXRDTASE"/>
</dbReference>
<dbReference type="GO" id="GO:0016491">
    <property type="term" value="F:oxidoreductase activity"/>
    <property type="evidence" value="ECO:0007669"/>
    <property type="project" value="UniProtKB-KW"/>
</dbReference>
<keyword evidence="2" id="KW-0560">Oxidoreductase</keyword>
<feature type="domain" description="Amine oxidase" evidence="1">
    <location>
        <begin position="17"/>
        <end position="429"/>
    </location>
</feature>
<organism evidence="2 3">
    <name type="scientific">Nitrospira japonica</name>
    <dbReference type="NCBI Taxonomy" id="1325564"/>
    <lineage>
        <taxon>Bacteria</taxon>
        <taxon>Pseudomonadati</taxon>
        <taxon>Nitrospirota</taxon>
        <taxon>Nitrospiria</taxon>
        <taxon>Nitrospirales</taxon>
        <taxon>Nitrospiraceae</taxon>
        <taxon>Nitrospira</taxon>
    </lineage>
</organism>
<dbReference type="Pfam" id="PF01593">
    <property type="entry name" value="Amino_oxidase"/>
    <property type="match status" value="1"/>
</dbReference>
<dbReference type="EMBL" id="LT828648">
    <property type="protein sequence ID" value="SLM48797.1"/>
    <property type="molecule type" value="Genomic_DNA"/>
</dbReference>
<dbReference type="InterPro" id="IPR036188">
    <property type="entry name" value="FAD/NAD-bd_sf"/>
</dbReference>
<evidence type="ECO:0000259" key="1">
    <source>
        <dbReference type="Pfam" id="PF01593"/>
    </source>
</evidence>
<evidence type="ECO:0000313" key="2">
    <source>
        <dbReference type="EMBL" id="SLM48797.1"/>
    </source>
</evidence>
<dbReference type="EC" id="1.14.99.-" evidence="2"/>
<protein>
    <submittedName>
        <fullName evidence="2">Putative Pytoene desaturase</fullName>
        <ecNumber evidence="2">1.14.99.-</ecNumber>
    </submittedName>
</protein>
<proteinExistence type="predicted"/>
<name>A0A1W1I709_9BACT</name>
<sequence length="438" mass="48534">MTGPGAQTVLVLGGGPAGLSAAYALVQRGLRVTLLDRAASLGGGFGDERQPPPTLLGCHHATWRLLTALEFPPRSPEFQQTGLEFRLPDERIVRYPHSRFPTPLHSLFTIGRFAGLSWSARWRLLSWLEELWEGSSELGTDLEYRTAQEWLTSLGHDVSLQQAIWNPLAQWLTGNGLRMLSADALAGALAPVFLRRSSDSRIMIPLRSPNVFFVEPILDRLRRSGADVRPETQAMQLLYRQEHVTGVRLRDGTVLEADWYVSAVSYRHLTALLPERWLTRFAYFQQISELTPVPRGVVRLVARQVTQAPRLMLLREGPFQRVQVHPKEDGQNLFTLITTDGQRRQADMGEQATQLLQATGLIRPSTEVSLIGNDEDADSVLSLAPGTKVRRPIQTSPIANLLVAGSWTDTGWPANLESAIVSGERCASIISGTPLTAY</sequence>
<accession>A0A1W1I709</accession>
<dbReference type="PANTHER" id="PTHR42923">
    <property type="entry name" value="PROTOPORPHYRINOGEN OXIDASE"/>
    <property type="match status" value="1"/>
</dbReference>
<dbReference type="InterPro" id="IPR050464">
    <property type="entry name" value="Zeta_carotene_desat/Oxidored"/>
</dbReference>
<dbReference type="SUPFAM" id="SSF51905">
    <property type="entry name" value="FAD/NAD(P)-binding domain"/>
    <property type="match status" value="1"/>
</dbReference>
<dbReference type="RefSeq" id="WP_172834307.1">
    <property type="nucleotide sequence ID" value="NZ_LT828648.1"/>
</dbReference>
<dbReference type="PANTHER" id="PTHR42923:SF46">
    <property type="entry name" value="AMINE OXIDASE"/>
    <property type="match status" value="1"/>
</dbReference>
<dbReference type="KEGG" id="nja:NSJP_2630"/>
<gene>
    <name evidence="2" type="ORF">NSJP_2630</name>
</gene>
<dbReference type="AlphaFoldDB" id="A0A1W1I709"/>
<dbReference type="InterPro" id="IPR002937">
    <property type="entry name" value="Amino_oxidase"/>
</dbReference>
<dbReference type="Gene3D" id="3.40.50.720">
    <property type="entry name" value="NAD(P)-binding Rossmann-like Domain"/>
    <property type="match status" value="1"/>
</dbReference>